<keyword evidence="2" id="KW-1185">Reference proteome</keyword>
<gene>
    <name evidence="1" type="ORF">H0235_004782</name>
</gene>
<evidence type="ECO:0000313" key="1">
    <source>
        <dbReference type="EMBL" id="KAF7431858.1"/>
    </source>
</evidence>
<dbReference type="Proteomes" id="UP000600918">
    <property type="component" value="Unassembled WGS sequence"/>
</dbReference>
<accession>A0A834P7X4</accession>
<sequence length="215" mass="23664">MTSFPILREDLIRLIDSPDVSRKTKEPFVGFDIGKEIETDKTIGLAVMQQHAGVGITSFRKEKRMRMMVGGERGREEGGEGRRGYIVAGRLRNSAMATVKFSPAQTDTSQTRRPPCHCVCIIMLIATEVVTIRQPRFSRRLEKEHIAEQILTEQISILGISLGETSTKPLCVLYNRIPFLLGKEQKKEMEMEIVGRGSGRGGDGGCGGGAAVVLS</sequence>
<evidence type="ECO:0000313" key="2">
    <source>
        <dbReference type="Proteomes" id="UP000600918"/>
    </source>
</evidence>
<comment type="caution">
    <text evidence="1">The sequence shown here is derived from an EMBL/GenBank/DDBJ whole genome shotgun (WGS) entry which is preliminary data.</text>
</comment>
<protein>
    <submittedName>
        <fullName evidence="1">Uncharacterized protein</fullName>
    </submittedName>
</protein>
<dbReference type="EMBL" id="JACSDY010000003">
    <property type="protein sequence ID" value="KAF7431858.1"/>
    <property type="molecule type" value="Genomic_DNA"/>
</dbReference>
<dbReference type="AlphaFoldDB" id="A0A834P7X4"/>
<name>A0A834P7X4_VESPE</name>
<organism evidence="1 2">
    <name type="scientific">Vespula pensylvanica</name>
    <name type="common">Western yellow jacket</name>
    <name type="synonym">Wasp</name>
    <dbReference type="NCBI Taxonomy" id="30213"/>
    <lineage>
        <taxon>Eukaryota</taxon>
        <taxon>Metazoa</taxon>
        <taxon>Ecdysozoa</taxon>
        <taxon>Arthropoda</taxon>
        <taxon>Hexapoda</taxon>
        <taxon>Insecta</taxon>
        <taxon>Pterygota</taxon>
        <taxon>Neoptera</taxon>
        <taxon>Endopterygota</taxon>
        <taxon>Hymenoptera</taxon>
        <taxon>Apocrita</taxon>
        <taxon>Aculeata</taxon>
        <taxon>Vespoidea</taxon>
        <taxon>Vespidae</taxon>
        <taxon>Vespinae</taxon>
        <taxon>Vespula</taxon>
    </lineage>
</organism>
<reference evidence="1" key="1">
    <citation type="journal article" date="2020" name="G3 (Bethesda)">
        <title>High-Quality Assemblies for Three Invasive Social Wasps from the &lt;i&gt;Vespula&lt;/i&gt; Genus.</title>
        <authorList>
            <person name="Harrop T.W.R."/>
            <person name="Guhlin J."/>
            <person name="McLaughlin G.M."/>
            <person name="Permina E."/>
            <person name="Stockwell P."/>
            <person name="Gilligan J."/>
            <person name="Le Lec M.F."/>
            <person name="Gruber M.A.M."/>
            <person name="Quinn O."/>
            <person name="Lovegrove M."/>
            <person name="Duncan E.J."/>
            <person name="Remnant E.J."/>
            <person name="Van Eeckhoven J."/>
            <person name="Graham B."/>
            <person name="Knapp R.A."/>
            <person name="Langford K.W."/>
            <person name="Kronenberg Z."/>
            <person name="Press M.O."/>
            <person name="Eacker S.M."/>
            <person name="Wilson-Rankin E.E."/>
            <person name="Purcell J."/>
            <person name="Lester P.J."/>
            <person name="Dearden P.K."/>
        </authorList>
    </citation>
    <scope>NUCLEOTIDE SEQUENCE</scope>
    <source>
        <strain evidence="1">Volc-1</strain>
    </source>
</reference>
<proteinExistence type="predicted"/>